<evidence type="ECO:0000313" key="3">
    <source>
        <dbReference type="Proteomes" id="UP000237968"/>
    </source>
</evidence>
<proteinExistence type="predicted"/>
<feature type="transmembrane region" description="Helical" evidence="1">
    <location>
        <begin position="45"/>
        <end position="66"/>
    </location>
</feature>
<evidence type="ECO:0000313" key="2">
    <source>
        <dbReference type="EMBL" id="PRQ02122.1"/>
    </source>
</evidence>
<name>A0A2S9YAP0_9BACT</name>
<keyword evidence="1" id="KW-0472">Membrane</keyword>
<gene>
    <name evidence="2" type="ORF">ENSA5_25810</name>
</gene>
<evidence type="ECO:0000256" key="1">
    <source>
        <dbReference type="SAM" id="Phobius"/>
    </source>
</evidence>
<organism evidence="2 3">
    <name type="scientific">Enhygromyxa salina</name>
    <dbReference type="NCBI Taxonomy" id="215803"/>
    <lineage>
        <taxon>Bacteria</taxon>
        <taxon>Pseudomonadati</taxon>
        <taxon>Myxococcota</taxon>
        <taxon>Polyangia</taxon>
        <taxon>Nannocystales</taxon>
        <taxon>Nannocystaceae</taxon>
        <taxon>Enhygromyxa</taxon>
    </lineage>
</organism>
<comment type="caution">
    <text evidence="2">The sequence shown here is derived from an EMBL/GenBank/DDBJ whole genome shotgun (WGS) entry which is preliminary data.</text>
</comment>
<keyword evidence="3" id="KW-1185">Reference proteome</keyword>
<sequence length="67" mass="7218">MRYVCSYCHTPIEAEPDDEHKVCPRCKAEAGIEPVKDKAPVAMQYFGLILLVAGVMAVGGSFFGLAS</sequence>
<protein>
    <submittedName>
        <fullName evidence="2">Uncharacterized protein</fullName>
    </submittedName>
</protein>
<keyword evidence="1" id="KW-1133">Transmembrane helix</keyword>
<dbReference type="Proteomes" id="UP000237968">
    <property type="component" value="Unassembled WGS sequence"/>
</dbReference>
<dbReference type="EMBL" id="PVNK01000127">
    <property type="protein sequence ID" value="PRQ02122.1"/>
    <property type="molecule type" value="Genomic_DNA"/>
</dbReference>
<keyword evidence="1" id="KW-0812">Transmembrane</keyword>
<accession>A0A2S9YAP0</accession>
<dbReference type="AlphaFoldDB" id="A0A2S9YAP0"/>
<dbReference type="RefSeq" id="WP_106391981.1">
    <property type="nucleotide sequence ID" value="NZ_PVNK01000127.1"/>
</dbReference>
<reference evidence="2 3" key="1">
    <citation type="submission" date="2018-03" db="EMBL/GenBank/DDBJ databases">
        <title>Draft Genome Sequences of the Obligatory Marine Myxobacteria Enhygromyxa salina SWB005.</title>
        <authorList>
            <person name="Poehlein A."/>
            <person name="Moghaddam J.A."/>
            <person name="Harms H."/>
            <person name="Alanjari M."/>
            <person name="Koenig G.M."/>
            <person name="Daniel R."/>
            <person name="Schaeberle T.F."/>
        </authorList>
    </citation>
    <scope>NUCLEOTIDE SEQUENCE [LARGE SCALE GENOMIC DNA]</scope>
    <source>
        <strain evidence="2 3">SWB005</strain>
    </source>
</reference>